<keyword evidence="5 6" id="KW-0349">Heme</keyword>
<evidence type="ECO:0000256" key="1">
    <source>
        <dbReference type="ARBA" id="ARBA00010617"/>
    </source>
</evidence>
<proteinExistence type="inferred from homology"/>
<keyword evidence="7" id="KW-1133">Transmembrane helix</keyword>
<comment type="cofactor">
    <cofactor evidence="5">
        <name>heme</name>
        <dbReference type="ChEBI" id="CHEBI:30413"/>
    </cofactor>
</comment>
<dbReference type="InterPro" id="IPR002401">
    <property type="entry name" value="Cyt_P450_E_grp-I"/>
</dbReference>
<reference evidence="8" key="1">
    <citation type="journal article" date="2018" name="DNA Res.">
        <title>Multiple hybrid de novo genome assembly of finger millet, an orphan allotetraploid crop.</title>
        <authorList>
            <person name="Hatakeyama M."/>
            <person name="Aluri S."/>
            <person name="Balachadran M.T."/>
            <person name="Sivarajan S.R."/>
            <person name="Patrignani A."/>
            <person name="Gruter S."/>
            <person name="Poveda L."/>
            <person name="Shimizu-Inatsugi R."/>
            <person name="Baeten J."/>
            <person name="Francoijs K.J."/>
            <person name="Nataraja K.N."/>
            <person name="Reddy Y.A.N."/>
            <person name="Phadnis S."/>
            <person name="Ravikumar R.L."/>
            <person name="Schlapbach R."/>
            <person name="Sreeman S.M."/>
            <person name="Shimizu K.K."/>
        </authorList>
    </citation>
    <scope>NUCLEOTIDE SEQUENCE</scope>
</reference>
<keyword evidence="7" id="KW-0812">Transmembrane</keyword>
<protein>
    <submittedName>
        <fullName evidence="8">Uncharacterized protein</fullName>
    </submittedName>
</protein>
<reference evidence="8" key="2">
    <citation type="submission" date="2021-12" db="EMBL/GenBank/DDBJ databases">
        <title>Resequencing data analysis of finger millet.</title>
        <authorList>
            <person name="Hatakeyama M."/>
            <person name="Aluri S."/>
            <person name="Balachadran M.T."/>
            <person name="Sivarajan S.R."/>
            <person name="Poveda L."/>
            <person name="Shimizu-Inatsugi R."/>
            <person name="Schlapbach R."/>
            <person name="Sreeman S.M."/>
            <person name="Shimizu K.K."/>
        </authorList>
    </citation>
    <scope>NUCLEOTIDE SEQUENCE</scope>
</reference>
<dbReference type="InterPro" id="IPR001128">
    <property type="entry name" value="Cyt_P450"/>
</dbReference>
<dbReference type="GO" id="GO:0004497">
    <property type="term" value="F:monooxygenase activity"/>
    <property type="evidence" value="ECO:0007669"/>
    <property type="project" value="UniProtKB-KW"/>
</dbReference>
<accession>A0AAV5DHV0</accession>
<dbReference type="InterPro" id="IPR017972">
    <property type="entry name" value="Cyt_P450_CS"/>
</dbReference>
<dbReference type="EMBL" id="BQKI01000016">
    <property type="protein sequence ID" value="GJN09741.1"/>
    <property type="molecule type" value="Genomic_DNA"/>
</dbReference>
<dbReference type="GO" id="GO:0006629">
    <property type="term" value="P:lipid metabolic process"/>
    <property type="evidence" value="ECO:0007669"/>
    <property type="project" value="UniProtKB-ARBA"/>
</dbReference>
<keyword evidence="3 6" id="KW-0560">Oxidoreductase</keyword>
<evidence type="ECO:0000256" key="6">
    <source>
        <dbReference type="RuleBase" id="RU000461"/>
    </source>
</evidence>
<dbReference type="PROSITE" id="PS00086">
    <property type="entry name" value="CYTOCHROME_P450"/>
    <property type="match status" value="1"/>
</dbReference>
<keyword evidence="9" id="KW-1185">Reference proteome</keyword>
<dbReference type="InterPro" id="IPR036396">
    <property type="entry name" value="Cyt_P450_sf"/>
</dbReference>
<name>A0AAV5DHV0_ELECO</name>
<feature type="binding site" description="axial binding residue" evidence="5">
    <location>
        <position position="468"/>
    </location>
    <ligand>
        <name>heme</name>
        <dbReference type="ChEBI" id="CHEBI:30413"/>
    </ligand>
    <ligandPart>
        <name>Fe</name>
        <dbReference type="ChEBI" id="CHEBI:18248"/>
    </ligandPart>
</feature>
<evidence type="ECO:0000313" key="9">
    <source>
        <dbReference type="Proteomes" id="UP001054889"/>
    </source>
</evidence>
<evidence type="ECO:0000256" key="2">
    <source>
        <dbReference type="ARBA" id="ARBA00022723"/>
    </source>
</evidence>
<evidence type="ECO:0000256" key="3">
    <source>
        <dbReference type="ARBA" id="ARBA00023002"/>
    </source>
</evidence>
<organism evidence="8 9">
    <name type="scientific">Eleusine coracana subsp. coracana</name>
    <dbReference type="NCBI Taxonomy" id="191504"/>
    <lineage>
        <taxon>Eukaryota</taxon>
        <taxon>Viridiplantae</taxon>
        <taxon>Streptophyta</taxon>
        <taxon>Embryophyta</taxon>
        <taxon>Tracheophyta</taxon>
        <taxon>Spermatophyta</taxon>
        <taxon>Magnoliopsida</taxon>
        <taxon>Liliopsida</taxon>
        <taxon>Poales</taxon>
        <taxon>Poaceae</taxon>
        <taxon>PACMAD clade</taxon>
        <taxon>Chloridoideae</taxon>
        <taxon>Cynodonteae</taxon>
        <taxon>Eleusininae</taxon>
        <taxon>Eleusine</taxon>
    </lineage>
</organism>
<evidence type="ECO:0000256" key="4">
    <source>
        <dbReference type="ARBA" id="ARBA00023004"/>
    </source>
</evidence>
<comment type="caution">
    <text evidence="8">The sequence shown here is derived from an EMBL/GenBank/DDBJ whole genome shotgun (WGS) entry which is preliminary data.</text>
</comment>
<dbReference type="AlphaFoldDB" id="A0AAV5DHV0"/>
<keyword evidence="4 5" id="KW-0408">Iron</keyword>
<dbReference type="Gene3D" id="1.10.630.10">
    <property type="entry name" value="Cytochrome P450"/>
    <property type="match status" value="1"/>
</dbReference>
<evidence type="ECO:0000256" key="7">
    <source>
        <dbReference type="SAM" id="Phobius"/>
    </source>
</evidence>
<evidence type="ECO:0000313" key="8">
    <source>
        <dbReference type="EMBL" id="GJN09741.1"/>
    </source>
</evidence>
<comment type="similarity">
    <text evidence="1 6">Belongs to the cytochrome P450 family.</text>
</comment>
<dbReference type="SUPFAM" id="SSF48264">
    <property type="entry name" value="Cytochrome P450"/>
    <property type="match status" value="1"/>
</dbReference>
<keyword evidence="2 5" id="KW-0479">Metal-binding</keyword>
<dbReference type="CDD" id="cd11064">
    <property type="entry name" value="CYP86A"/>
    <property type="match status" value="1"/>
</dbReference>
<dbReference type="PRINTS" id="PR00463">
    <property type="entry name" value="EP450I"/>
</dbReference>
<gene>
    <name evidence="8" type="primary">ga27772</name>
    <name evidence="8" type="ORF">PR202_ga27772</name>
</gene>
<feature type="transmembrane region" description="Helical" evidence="7">
    <location>
        <begin position="6"/>
        <end position="32"/>
    </location>
</feature>
<evidence type="ECO:0000256" key="5">
    <source>
        <dbReference type="PIRSR" id="PIRSR602401-1"/>
    </source>
</evidence>
<dbReference type="Pfam" id="PF00067">
    <property type="entry name" value="p450"/>
    <property type="match status" value="1"/>
</dbReference>
<dbReference type="GO" id="GO:0005506">
    <property type="term" value="F:iron ion binding"/>
    <property type="evidence" value="ECO:0007669"/>
    <property type="project" value="InterPro"/>
</dbReference>
<dbReference type="GO" id="GO:0016705">
    <property type="term" value="F:oxidoreductase activity, acting on paired donors, with incorporation or reduction of molecular oxygen"/>
    <property type="evidence" value="ECO:0007669"/>
    <property type="project" value="InterPro"/>
</dbReference>
<dbReference type="PANTHER" id="PTHR24296">
    <property type="entry name" value="CYTOCHROME P450"/>
    <property type="match status" value="1"/>
</dbReference>
<dbReference type="Proteomes" id="UP001054889">
    <property type="component" value="Unassembled WGS sequence"/>
</dbReference>
<keyword evidence="7" id="KW-0472">Membrane</keyword>
<keyword evidence="6" id="KW-0503">Monooxygenase</keyword>
<dbReference type="GO" id="GO:0020037">
    <property type="term" value="F:heme binding"/>
    <property type="evidence" value="ECO:0007669"/>
    <property type="project" value="InterPro"/>
</dbReference>
<sequence length="524" mass="58386">MHITFLTITMALSSVDLFLPLLVLLLSLHLYIKSRRSRNGLLPLHWPLVGILPSIAANRHNFHDFVAAVLFATKHNFKAQGPRGTSMRFFLTCDPTNVRHIFTKNFANYPKGEDFAAVFAVLSGTIFTADGESWRQQRAKIQHVLTRPRLLDFMSRSCGEKVAGGLVPLLTRMADTGTPVDMDDMLGRLVFDLTVKLAFGEDPGCLSKGMPPVPVAAALDTLMGVAFFRHTVPVSCWKMMRRLNIGPEKKLAKAESVLHGFVTEMIQRRIASTRHTNGDVNTVDILSNYISSDPDYLTDSGEPTDFLHKTFINFLVALRDPVGAALPWFVYNLATNPDAVSRICKELAPIAARKRAVSDGSAIVIFEPDETKDLVYLRVALYESLRLYPSGPIERKSVLAEDVLPSGHKVHAGDTVLVSVYAMGRMESVWGEDCRNYRPERWLNDDRAGLRYVPSYKFVSFNTGPRSCPGKNIAVAQMTSVAATVMWNFDVKVVEGHAVEPKLSVVLQMKNGLMVNVNKREEYM</sequence>